<dbReference type="Pfam" id="PF10537">
    <property type="entry name" value="WAC_Acf1_DNA_bd"/>
    <property type="match status" value="1"/>
</dbReference>
<dbReference type="SUPFAM" id="SSF57903">
    <property type="entry name" value="FYVE/PHD zinc finger"/>
    <property type="match status" value="1"/>
</dbReference>
<dbReference type="InterPro" id="IPR001965">
    <property type="entry name" value="Znf_PHD"/>
</dbReference>
<dbReference type="InterPro" id="IPR019786">
    <property type="entry name" value="Zinc_finger_PHD-type_CS"/>
</dbReference>
<evidence type="ECO:0000259" key="10">
    <source>
        <dbReference type="PROSITE" id="PS51136"/>
    </source>
</evidence>
<accession>A0A914YWF8</accession>
<dbReference type="InterPro" id="IPR047171">
    <property type="entry name" value="BAZ1A"/>
</dbReference>
<evidence type="ECO:0000313" key="12">
    <source>
        <dbReference type="WBParaSite" id="PSU_v2.g4892.t1"/>
    </source>
</evidence>
<feature type="compositionally biased region" description="Basic and acidic residues" evidence="8">
    <location>
        <begin position="893"/>
        <end position="903"/>
    </location>
</feature>
<evidence type="ECO:0000256" key="6">
    <source>
        <dbReference type="PROSITE-ProRule" id="PRU00146"/>
    </source>
</evidence>
<feature type="region of interest" description="Disordered" evidence="8">
    <location>
        <begin position="1156"/>
        <end position="1257"/>
    </location>
</feature>
<dbReference type="AlphaFoldDB" id="A0A914YWF8"/>
<feature type="compositionally biased region" description="Basic and acidic residues" evidence="8">
    <location>
        <begin position="148"/>
        <end position="161"/>
    </location>
</feature>
<feature type="region of interest" description="Disordered" evidence="8">
    <location>
        <begin position="281"/>
        <end position="314"/>
    </location>
</feature>
<dbReference type="GO" id="GO:0006338">
    <property type="term" value="P:chromatin remodeling"/>
    <property type="evidence" value="ECO:0007669"/>
    <property type="project" value="InterPro"/>
</dbReference>
<sequence length="1257" mass="144608">MPFRRRKPDPSIKDSDKVWYIESTNEVFTNYDDFFDRYIQMNSMCWTCPVTGKSGLTFEEAKESEREAVKAVEDSFPKALAVPLLWLAHTYCYRGRCDDLVNDVYVVSRDRYFIGETVWYQQSEAQRFKGRIVGVEYDATKAIAAKKDKKDLPKKEEHHSEDEDAANQSATSKKKSVIKPEDPEVPNPECYTYSFLPFENDGGDAITDIEHSAISRPKAVGSRVKMRLFMRKLTELRGNKVVLSKSTIEQYQLTGRHWEEFFTGPLPDFPKSERRKPFGYINENKRKAESPPQSPVVAKKQRASKSTGGKVKKEVQQQQDLLKDVFEQARSLQIEDLPKWEQNQRVLSDAEIDELKEAIKIAQEDKREREKDRKKLEKEAAAAHKRPRDDLQCDDLKPLPELKFLQLPSYLTPESFSQVLSISQFFYTFSNFFEDIEITLKDCILALYQNGGKNDSLVKILTALLKCRAICVEKEDGDEANPKVDNEMSNETYAVFNNKKHGGRIAELNKLHEKYRTLHGIAPPFLTVNWVTISEVLRLNLIISGYCPMGLVYQTRVSKRGAIQCYEDPVYAHLLEDPTIAEKLETLSIFDLTFDERMTLIDILREQLLTFCTFRDIQEERIVKLPDLRKQIKNLKLWDQEQEKASRIAAYAADELETPKNSKDKNIVKLRAYLKAVNENRRGVNPDDVKDEFLGNFPYDEFTAEEIRDFRDIQKTFFADKLEELAVENFETFCKIGSGFLGRDRSFRSYYYFEQYPIILVENVDNPGDCGEATPMKSDPDDPDAIISVMGCTGSAENCLVHSKSRPKWMYLGNEGDLDELINACNPRGFREIELVDSLTTFQKWLKPAVDNLSIVLQESANELKENHRNALDIEEENPLTNGHSEDIPMENGLDKSEPESRQTRSHSKSKTPDSTINNLKKKKNLKITFSSAAEFMGITDLKQTEDFQDNPLLFEVRKMITDMISKIDLQALGEFSFNDNQTSEEFLKALNNGENIKPFMVENDLKIHCYDEENIISSEEFDKLENSEFNQLMLAFFKVIHGVRQKFIKAPFTLTEKQRNNVTVIPTKAFVQWQQAIPECQSFSALALFITAFDSSVQWTAIKNTQKCPVCRKKTQAEDSVICDHCGNQYHMQCTPDEIESRVAWLCKACSRKVAPPKKRKPPSRYQEENDEAEKEAPPFVDANNFDEEEDEEEEEVAEKSTIDMDDVFQTSDSPPPNDDNNSSLENQEDGGGRNARVRRNKRPVDYSEYGESLLN</sequence>
<evidence type="ECO:0000256" key="3">
    <source>
        <dbReference type="ARBA" id="ARBA00022771"/>
    </source>
</evidence>
<dbReference type="InterPro" id="IPR019787">
    <property type="entry name" value="Znf_PHD-finger"/>
</dbReference>
<dbReference type="GO" id="GO:0006355">
    <property type="term" value="P:regulation of DNA-templated transcription"/>
    <property type="evidence" value="ECO:0007669"/>
    <property type="project" value="TreeGrafter"/>
</dbReference>
<dbReference type="WBParaSite" id="PSU_v2.g4892.t1">
    <property type="protein sequence ID" value="PSU_v2.g4892.t1"/>
    <property type="gene ID" value="PSU_v2.g4892"/>
</dbReference>
<feature type="domain" description="WAC" evidence="10">
    <location>
        <begin position="16"/>
        <end position="124"/>
    </location>
</feature>
<dbReference type="SMART" id="SM00249">
    <property type="entry name" value="PHD"/>
    <property type="match status" value="1"/>
</dbReference>
<dbReference type="GO" id="GO:0031445">
    <property type="term" value="P:regulation of heterochromatin formation"/>
    <property type="evidence" value="ECO:0007669"/>
    <property type="project" value="TreeGrafter"/>
</dbReference>
<reference evidence="12" key="1">
    <citation type="submission" date="2022-11" db="UniProtKB">
        <authorList>
            <consortium name="WormBaseParasite"/>
        </authorList>
    </citation>
    <scope>IDENTIFICATION</scope>
</reference>
<evidence type="ECO:0000256" key="4">
    <source>
        <dbReference type="ARBA" id="ARBA00022833"/>
    </source>
</evidence>
<dbReference type="PANTHER" id="PTHR46510:SF1">
    <property type="entry name" value="BROMODOMAIN ADJACENT TO ZINC FINGER DOMAIN PROTEIN 1A"/>
    <property type="match status" value="1"/>
</dbReference>
<keyword evidence="4" id="KW-0862">Zinc</keyword>
<dbReference type="InterPro" id="IPR011011">
    <property type="entry name" value="Znf_FYVE_PHD"/>
</dbReference>
<keyword evidence="11" id="KW-1185">Reference proteome</keyword>
<evidence type="ECO:0000313" key="11">
    <source>
        <dbReference type="Proteomes" id="UP000887577"/>
    </source>
</evidence>
<dbReference type="GO" id="GO:0008623">
    <property type="term" value="C:CHRAC"/>
    <property type="evidence" value="ECO:0007669"/>
    <property type="project" value="TreeGrafter"/>
</dbReference>
<evidence type="ECO:0000256" key="8">
    <source>
        <dbReference type="SAM" id="MobiDB-lite"/>
    </source>
</evidence>
<organism evidence="11 12">
    <name type="scientific">Panagrolaimus superbus</name>
    <dbReference type="NCBI Taxonomy" id="310955"/>
    <lineage>
        <taxon>Eukaryota</taxon>
        <taxon>Metazoa</taxon>
        <taxon>Ecdysozoa</taxon>
        <taxon>Nematoda</taxon>
        <taxon>Chromadorea</taxon>
        <taxon>Rhabditida</taxon>
        <taxon>Tylenchina</taxon>
        <taxon>Panagrolaimomorpha</taxon>
        <taxon>Panagrolaimoidea</taxon>
        <taxon>Panagrolaimidae</taxon>
        <taxon>Panagrolaimus</taxon>
    </lineage>
</organism>
<dbReference type="Proteomes" id="UP000887577">
    <property type="component" value="Unplaced"/>
</dbReference>
<evidence type="ECO:0000259" key="9">
    <source>
        <dbReference type="PROSITE" id="PS50016"/>
    </source>
</evidence>
<dbReference type="InterPro" id="IPR028941">
    <property type="entry name" value="WHIM2_dom"/>
</dbReference>
<dbReference type="InterPro" id="IPR013136">
    <property type="entry name" value="WSTF_Acf1_Cbp146"/>
</dbReference>
<feature type="region of interest" description="Disordered" evidence="8">
    <location>
        <begin position="868"/>
        <end position="918"/>
    </location>
</feature>
<evidence type="ECO:0000256" key="5">
    <source>
        <dbReference type="ARBA" id="ARBA00023242"/>
    </source>
</evidence>
<dbReference type="Gene3D" id="3.30.40.10">
    <property type="entry name" value="Zinc/RING finger domain, C3HC4 (zinc finger)"/>
    <property type="match status" value="1"/>
</dbReference>
<dbReference type="GO" id="GO:0045740">
    <property type="term" value="P:positive regulation of DNA replication"/>
    <property type="evidence" value="ECO:0007669"/>
    <property type="project" value="TreeGrafter"/>
</dbReference>
<comment type="subcellular location">
    <subcellularLocation>
        <location evidence="1 7">Nucleus</location>
    </subcellularLocation>
</comment>
<proteinExistence type="predicted"/>
<evidence type="ECO:0000256" key="2">
    <source>
        <dbReference type="ARBA" id="ARBA00022723"/>
    </source>
</evidence>
<evidence type="ECO:0000256" key="7">
    <source>
        <dbReference type="PROSITE-ProRule" id="PRU00475"/>
    </source>
</evidence>
<dbReference type="Pfam" id="PF00628">
    <property type="entry name" value="PHD"/>
    <property type="match status" value="1"/>
</dbReference>
<dbReference type="PROSITE" id="PS51136">
    <property type="entry name" value="WAC"/>
    <property type="match status" value="1"/>
</dbReference>
<keyword evidence="3 6" id="KW-0863">Zinc-finger</keyword>
<name>A0A914YWF8_9BILA</name>
<feature type="region of interest" description="Disordered" evidence="8">
    <location>
        <begin position="364"/>
        <end position="392"/>
    </location>
</feature>
<dbReference type="PROSITE" id="PS50016">
    <property type="entry name" value="ZF_PHD_2"/>
    <property type="match status" value="1"/>
</dbReference>
<feature type="domain" description="PHD-type" evidence="9">
    <location>
        <begin position="1106"/>
        <end position="1154"/>
    </location>
</feature>
<feature type="compositionally biased region" description="Acidic residues" evidence="8">
    <location>
        <begin position="1186"/>
        <end position="1198"/>
    </location>
</feature>
<protein>
    <submittedName>
        <fullName evidence="12">PHD-type domain-containing protein</fullName>
    </submittedName>
</protein>
<keyword evidence="5 7" id="KW-0539">Nucleus</keyword>
<keyword evidence="2" id="KW-0479">Metal-binding</keyword>
<dbReference type="GO" id="GO:0003677">
    <property type="term" value="F:DNA binding"/>
    <property type="evidence" value="ECO:0007669"/>
    <property type="project" value="TreeGrafter"/>
</dbReference>
<dbReference type="PROSITE" id="PS01359">
    <property type="entry name" value="ZF_PHD_1"/>
    <property type="match status" value="1"/>
</dbReference>
<dbReference type="InterPro" id="IPR013083">
    <property type="entry name" value="Znf_RING/FYVE/PHD"/>
</dbReference>
<dbReference type="Pfam" id="PF15613">
    <property type="entry name" value="WSD"/>
    <property type="match status" value="1"/>
</dbReference>
<dbReference type="GO" id="GO:0008270">
    <property type="term" value="F:zinc ion binding"/>
    <property type="evidence" value="ECO:0007669"/>
    <property type="project" value="UniProtKB-KW"/>
</dbReference>
<feature type="region of interest" description="Disordered" evidence="8">
    <location>
        <begin position="148"/>
        <end position="188"/>
    </location>
</feature>
<dbReference type="GO" id="GO:0000228">
    <property type="term" value="C:nuclear chromosome"/>
    <property type="evidence" value="ECO:0007669"/>
    <property type="project" value="TreeGrafter"/>
</dbReference>
<dbReference type="PANTHER" id="PTHR46510">
    <property type="entry name" value="BROMODOMAIN ADJACENT TO ZINC FINGER DOMAIN PROTEIN 1A"/>
    <property type="match status" value="1"/>
</dbReference>
<evidence type="ECO:0000256" key="1">
    <source>
        <dbReference type="ARBA" id="ARBA00004123"/>
    </source>
</evidence>